<organism evidence="1 2">
    <name type="scientific">Cryptolaemus montrouzieri</name>
    <dbReference type="NCBI Taxonomy" id="559131"/>
    <lineage>
        <taxon>Eukaryota</taxon>
        <taxon>Metazoa</taxon>
        <taxon>Ecdysozoa</taxon>
        <taxon>Arthropoda</taxon>
        <taxon>Hexapoda</taxon>
        <taxon>Insecta</taxon>
        <taxon>Pterygota</taxon>
        <taxon>Neoptera</taxon>
        <taxon>Endopterygota</taxon>
        <taxon>Coleoptera</taxon>
        <taxon>Polyphaga</taxon>
        <taxon>Cucujiformia</taxon>
        <taxon>Coccinelloidea</taxon>
        <taxon>Coccinellidae</taxon>
        <taxon>Scymninae</taxon>
        <taxon>Scymnini</taxon>
        <taxon>Cryptolaemus</taxon>
    </lineage>
</organism>
<evidence type="ECO:0000313" key="1">
    <source>
        <dbReference type="EMBL" id="KAL3278202.1"/>
    </source>
</evidence>
<gene>
    <name evidence="1" type="ORF">HHI36_013541</name>
</gene>
<reference evidence="1 2" key="1">
    <citation type="journal article" date="2021" name="BMC Biol.">
        <title>Horizontally acquired antibacterial genes associated with adaptive radiation of ladybird beetles.</title>
        <authorList>
            <person name="Li H.S."/>
            <person name="Tang X.F."/>
            <person name="Huang Y.H."/>
            <person name="Xu Z.Y."/>
            <person name="Chen M.L."/>
            <person name="Du X.Y."/>
            <person name="Qiu B.Y."/>
            <person name="Chen P.T."/>
            <person name="Zhang W."/>
            <person name="Slipinski A."/>
            <person name="Escalona H.E."/>
            <person name="Waterhouse R.M."/>
            <person name="Zwick A."/>
            <person name="Pang H."/>
        </authorList>
    </citation>
    <scope>NUCLEOTIDE SEQUENCE [LARGE SCALE GENOMIC DNA]</scope>
    <source>
        <strain evidence="1">SYSU2018</strain>
    </source>
</reference>
<comment type="caution">
    <text evidence="1">The sequence shown here is derived from an EMBL/GenBank/DDBJ whole genome shotgun (WGS) entry which is preliminary data.</text>
</comment>
<name>A0ABD2NIJ6_9CUCU</name>
<protein>
    <submittedName>
        <fullName evidence="1">Uncharacterized protein</fullName>
    </submittedName>
</protein>
<evidence type="ECO:0000313" key="2">
    <source>
        <dbReference type="Proteomes" id="UP001516400"/>
    </source>
</evidence>
<dbReference type="AlphaFoldDB" id="A0ABD2NIJ6"/>
<keyword evidence="2" id="KW-1185">Reference proteome</keyword>
<proteinExistence type="predicted"/>
<dbReference type="Proteomes" id="UP001516400">
    <property type="component" value="Unassembled WGS sequence"/>
</dbReference>
<dbReference type="EMBL" id="JABFTP020000103">
    <property type="protein sequence ID" value="KAL3278202.1"/>
    <property type="molecule type" value="Genomic_DNA"/>
</dbReference>
<accession>A0ABD2NIJ6</accession>
<sequence>MSGIQIERCEIKNIDKDPLDAKNVLKFDTNSNNVALEVLNDIVENALDSAMYKEDQALRNFRMVGDIMDPYTPRSTKITELSDTPLTKNQKLTPTEEEVKKFIGEINSPTPKGTDDGEMENINLKDVPGNEDLDYIQKSLTFPIASCSRIPVLQQDKDCKERKKWNFGAKLVNYIKKKASRRDMTKSEV</sequence>